<dbReference type="EMBL" id="CP001798">
    <property type="protein sequence ID" value="ADE14432.1"/>
    <property type="molecule type" value="Genomic_DNA"/>
</dbReference>
<dbReference type="AlphaFoldDB" id="D5C0A6"/>
<evidence type="ECO:0000313" key="1">
    <source>
        <dbReference type="EMBL" id="ADE14432.1"/>
    </source>
</evidence>
<dbReference type="OrthoDB" id="197283at2"/>
<proteinExistence type="predicted"/>
<protein>
    <submittedName>
        <fullName evidence="1">Uncharacterized protein</fullName>
    </submittedName>
</protein>
<keyword evidence="2" id="KW-1185">Reference proteome</keyword>
<reference evidence="2" key="1">
    <citation type="submission" date="2010-04" db="EMBL/GenBank/DDBJ databases">
        <title>Complete genome sequence of Nitrosococcus halophilus Nc4, a salt-adapted, aerobic obligate ammonia-oxidizing sulfur purple bacterium.</title>
        <authorList>
            <consortium name="US DOE Joint Genome Institute"/>
            <person name="Campbell M.A."/>
            <person name="Malfatti S.A."/>
            <person name="Chain P.S.G."/>
            <person name="Heidelberg J.F."/>
            <person name="Ward B.B."/>
            <person name="Klotz M.G."/>
        </authorList>
    </citation>
    <scope>NUCLEOTIDE SEQUENCE [LARGE SCALE GENOMIC DNA]</scope>
    <source>
        <strain evidence="2">Nc4</strain>
    </source>
</reference>
<dbReference type="KEGG" id="nhl:Nhal_1278"/>
<accession>D5C0A6</accession>
<evidence type="ECO:0000313" key="2">
    <source>
        <dbReference type="Proteomes" id="UP000001844"/>
    </source>
</evidence>
<dbReference type="STRING" id="472759.Nhal_1278"/>
<gene>
    <name evidence="1" type="ordered locus">Nhal_1278</name>
</gene>
<dbReference type="HOGENOM" id="CLU_110687_4_0_6"/>
<organism evidence="1 2">
    <name type="scientific">Nitrosococcus halophilus (strain Nc4)</name>
    <dbReference type="NCBI Taxonomy" id="472759"/>
    <lineage>
        <taxon>Bacteria</taxon>
        <taxon>Pseudomonadati</taxon>
        <taxon>Pseudomonadota</taxon>
        <taxon>Gammaproteobacteria</taxon>
        <taxon>Chromatiales</taxon>
        <taxon>Chromatiaceae</taxon>
        <taxon>Nitrosococcus</taxon>
    </lineage>
</organism>
<dbReference type="eggNOG" id="COG4737">
    <property type="taxonomic scope" value="Bacteria"/>
</dbReference>
<dbReference type="Proteomes" id="UP000001844">
    <property type="component" value="Chromosome"/>
</dbReference>
<sequence length="94" mass="11228">MITVAETQPYRKKAKKLLSEEERNYLIAYLSEYPASGTIIQGTNDVRKLRWTRNDSGKSGGYRIIYSFHNKYRRQSLQSNIWSRVRHAIMFFRH</sequence>
<name>D5C0A6_NITHN</name>